<dbReference type="SUPFAM" id="SSF159245">
    <property type="entry name" value="AttH-like"/>
    <property type="match status" value="1"/>
</dbReference>
<comment type="caution">
    <text evidence="1">The sequence shown here is derived from an EMBL/GenBank/DDBJ whole genome shotgun (WGS) entry which is preliminary data.</text>
</comment>
<accession>A0A848EHD8</accession>
<dbReference type="CDD" id="cd21471">
    <property type="entry name" value="CrtC-like"/>
    <property type="match status" value="1"/>
</dbReference>
<protein>
    <submittedName>
        <fullName evidence="1">Carotenoid 1,2-hydratase</fullName>
    </submittedName>
</protein>
<keyword evidence="2" id="KW-1185">Reference proteome</keyword>
<sequence length="280" mass="31341">MTVIAFLGSVFSPWYAWARRRGPADPLQHCAVNVSLYGAGGRRWTMTERDASSVRRTARALTIGRSAMHWDGSTLVIDIDEVTAPIPRRVRGTVRVHPMALGDRGFLLDAAGRHRWRPIAACARIEAAFESPALRWSGPAYFDTNDGDAPLESDFRDWDWCRAPLRDGTAILYNARRADGTDQSLALRSGRDGRIETFDPPPPVAMRRTLWRMPRPTRAEGGAARVTETLQDAPFYSRSVIATRLLGQEATAVHESLDLRRFAALPVQMMLPFRVPRSIF</sequence>
<evidence type="ECO:0000313" key="2">
    <source>
        <dbReference type="Proteomes" id="UP000548582"/>
    </source>
</evidence>
<gene>
    <name evidence="1" type="ORF">GWK16_19260</name>
</gene>
<evidence type="ECO:0000313" key="1">
    <source>
        <dbReference type="EMBL" id="NMJ43396.1"/>
    </source>
</evidence>
<dbReference type="Proteomes" id="UP000548582">
    <property type="component" value="Unassembled WGS sequence"/>
</dbReference>
<reference evidence="1 2" key="1">
    <citation type="submission" date="2020-03" db="EMBL/GenBank/DDBJ databases">
        <authorList>
            <person name="Sun Q."/>
        </authorList>
    </citation>
    <scope>NUCLEOTIDE SEQUENCE [LARGE SCALE GENOMIC DNA]</scope>
    <source>
        <strain evidence="1 2">JC162</strain>
    </source>
</reference>
<name>A0A848EHD8_9PROT</name>
<dbReference type="AlphaFoldDB" id="A0A848EHD8"/>
<dbReference type="EMBL" id="JABBKX010000007">
    <property type="protein sequence ID" value="NMJ43396.1"/>
    <property type="molecule type" value="Genomic_DNA"/>
</dbReference>
<proteinExistence type="predicted"/>
<organism evidence="1 2">
    <name type="scientific">Neoroseomonas marina</name>
    <dbReference type="NCBI Taxonomy" id="1232220"/>
    <lineage>
        <taxon>Bacteria</taxon>
        <taxon>Pseudomonadati</taxon>
        <taxon>Pseudomonadota</taxon>
        <taxon>Alphaproteobacteria</taxon>
        <taxon>Acetobacterales</taxon>
        <taxon>Acetobacteraceae</taxon>
        <taxon>Neoroseomonas</taxon>
    </lineage>
</organism>